<dbReference type="Gene3D" id="2.60.120.1440">
    <property type="match status" value="1"/>
</dbReference>
<dbReference type="InterPro" id="IPR006860">
    <property type="entry name" value="FecR"/>
</dbReference>
<evidence type="ECO:0000313" key="5">
    <source>
        <dbReference type="Proteomes" id="UP000191987"/>
    </source>
</evidence>
<evidence type="ECO:0000259" key="2">
    <source>
        <dbReference type="Pfam" id="PF04773"/>
    </source>
</evidence>
<sequence>MKVAAGKDATAETPAGRETAAQGDEAAIAHAAASWFAHFLEPGATAADESEFRRWIEADERHARAYADIERIWLGAGMAPQLAQAQPLGRRRLLKNGAAGLLLIGGVGAAAWQATRPAGDYETAIGETRSIALSDGSTVELSTSSAISVNFTPQRRQITLLSGEAFFRVAPDRNRPFSVITEDLVTTALGTAFSVCRAGSSVSVSVAEHAVEVVARQSRQAVEAGYSISYRDGVLSSPEATDIETRLAWRQGKLVFISTPLKEVVARLEQWRRGRMIVLGDALGRQPVTMIVDVRRREKIGQILEEGLPVTVTDYSPWLSVIRQR</sequence>
<dbReference type="Proteomes" id="UP000191987">
    <property type="component" value="Unassembled WGS sequence"/>
</dbReference>
<proteinExistence type="predicted"/>
<dbReference type="EMBL" id="FBWG01000030">
    <property type="protein sequence ID" value="CUX45683.1"/>
    <property type="molecule type" value="Genomic_DNA"/>
</dbReference>
<feature type="domain" description="FecR N-terminal" evidence="3">
    <location>
        <begin position="31"/>
        <end position="71"/>
    </location>
</feature>
<dbReference type="PIRSF" id="PIRSF018266">
    <property type="entry name" value="FecR"/>
    <property type="match status" value="1"/>
</dbReference>
<dbReference type="AlphaFoldDB" id="A0A1S7R1N0"/>
<organism evidence="4 5">
    <name type="scientific">Agrobacterium deltaense Zutra 3/1</name>
    <dbReference type="NCBI Taxonomy" id="1183427"/>
    <lineage>
        <taxon>Bacteria</taxon>
        <taxon>Pseudomonadati</taxon>
        <taxon>Pseudomonadota</taxon>
        <taxon>Alphaproteobacteria</taxon>
        <taxon>Hyphomicrobiales</taxon>
        <taxon>Rhizobiaceae</taxon>
        <taxon>Rhizobium/Agrobacterium group</taxon>
        <taxon>Agrobacterium</taxon>
    </lineage>
</organism>
<dbReference type="GO" id="GO:0016989">
    <property type="term" value="F:sigma factor antagonist activity"/>
    <property type="evidence" value="ECO:0007669"/>
    <property type="project" value="TreeGrafter"/>
</dbReference>
<evidence type="ECO:0000313" key="4">
    <source>
        <dbReference type="EMBL" id="CUX45683.1"/>
    </source>
</evidence>
<dbReference type="PANTHER" id="PTHR30273">
    <property type="entry name" value="PERIPLASMIC SIGNAL SENSOR AND SIGMA FACTOR ACTIVATOR FECR-RELATED"/>
    <property type="match status" value="1"/>
</dbReference>
<dbReference type="RefSeq" id="WP_080819819.1">
    <property type="nucleotide sequence ID" value="NZ_LT009749.1"/>
</dbReference>
<name>A0A1S7R1N0_9HYPH</name>
<protein>
    <submittedName>
        <fullName evidence="4">Fe2+-dicitrate sensor, membrane component</fullName>
    </submittedName>
</protein>
<evidence type="ECO:0000259" key="3">
    <source>
        <dbReference type="Pfam" id="PF16220"/>
    </source>
</evidence>
<dbReference type="InterPro" id="IPR012373">
    <property type="entry name" value="Ferrdict_sens_TM"/>
</dbReference>
<evidence type="ECO:0000256" key="1">
    <source>
        <dbReference type="SAM" id="MobiDB-lite"/>
    </source>
</evidence>
<dbReference type="PANTHER" id="PTHR30273:SF2">
    <property type="entry name" value="PROTEIN FECR"/>
    <property type="match status" value="1"/>
</dbReference>
<dbReference type="Pfam" id="PF04773">
    <property type="entry name" value="FecR"/>
    <property type="match status" value="1"/>
</dbReference>
<gene>
    <name evidence="4" type="ORF">AGR7C_Lc120026</name>
</gene>
<dbReference type="InterPro" id="IPR032623">
    <property type="entry name" value="FecR_N"/>
</dbReference>
<reference evidence="4 5" key="1">
    <citation type="submission" date="2016-01" db="EMBL/GenBank/DDBJ databases">
        <authorList>
            <person name="Oliw E.H."/>
        </authorList>
    </citation>
    <scope>NUCLEOTIDE SEQUENCE [LARGE SCALE GENOMIC DNA]</scope>
    <source>
        <strain evidence="4 5">Zutra 3-1</strain>
    </source>
</reference>
<feature type="region of interest" description="Disordered" evidence="1">
    <location>
        <begin position="1"/>
        <end position="23"/>
    </location>
</feature>
<feature type="domain" description="FecR protein" evidence="2">
    <location>
        <begin position="120"/>
        <end position="212"/>
    </location>
</feature>
<accession>A0A1S7R1N0</accession>
<dbReference type="Pfam" id="PF16220">
    <property type="entry name" value="DUF4880"/>
    <property type="match status" value="1"/>
</dbReference>